<organism evidence="7 8">
    <name type="scientific">Ponticaulis profundi</name>
    <dbReference type="NCBI Taxonomy" id="2665222"/>
    <lineage>
        <taxon>Bacteria</taxon>
        <taxon>Pseudomonadati</taxon>
        <taxon>Pseudomonadota</taxon>
        <taxon>Alphaproteobacteria</taxon>
        <taxon>Hyphomonadales</taxon>
        <taxon>Hyphomonadaceae</taxon>
        <taxon>Ponticaulis</taxon>
    </lineage>
</organism>
<dbReference type="CDD" id="cd02440">
    <property type="entry name" value="AdoMet_MTases"/>
    <property type="match status" value="1"/>
</dbReference>
<evidence type="ECO:0000256" key="3">
    <source>
        <dbReference type="ARBA" id="ARBA00022691"/>
    </source>
</evidence>
<evidence type="ECO:0000256" key="1">
    <source>
        <dbReference type="ARBA" id="ARBA00022603"/>
    </source>
</evidence>
<comment type="similarity">
    <text evidence="4">Belongs to the protein N5-glutamine methyltransferase family. PrmC subfamily.</text>
</comment>
<protein>
    <recommendedName>
        <fullName evidence="4">Release factor glutamine methyltransferase</fullName>
        <shortName evidence="4">RF MTase</shortName>
        <ecNumber evidence="4">2.1.1.297</ecNumber>
    </recommendedName>
    <alternativeName>
        <fullName evidence="4">N5-glutamine methyltransferase PrmC</fullName>
    </alternativeName>
    <alternativeName>
        <fullName evidence="4">Protein-(glutamine-N5) MTase PrmC</fullName>
    </alternativeName>
    <alternativeName>
        <fullName evidence="4">Protein-glutamine N-methyltransferase PrmC</fullName>
    </alternativeName>
</protein>
<dbReference type="SUPFAM" id="SSF53335">
    <property type="entry name" value="S-adenosyl-L-methionine-dependent methyltransferases"/>
    <property type="match status" value="1"/>
</dbReference>
<dbReference type="GO" id="GO:0032259">
    <property type="term" value="P:methylation"/>
    <property type="evidence" value="ECO:0007669"/>
    <property type="project" value="UniProtKB-KW"/>
</dbReference>
<dbReference type="InterPro" id="IPR002052">
    <property type="entry name" value="DNA_methylase_N6_adenine_CS"/>
</dbReference>
<feature type="domain" description="Methyltransferase" evidence="5">
    <location>
        <begin position="114"/>
        <end position="190"/>
    </location>
</feature>
<dbReference type="GO" id="GO:0102559">
    <property type="term" value="F:peptide chain release factor N(5)-glutamine methyltransferase activity"/>
    <property type="evidence" value="ECO:0007669"/>
    <property type="project" value="UniProtKB-EC"/>
</dbReference>
<comment type="catalytic activity">
    <reaction evidence="4">
        <text>L-glutaminyl-[peptide chain release factor] + S-adenosyl-L-methionine = N(5)-methyl-L-glutaminyl-[peptide chain release factor] + S-adenosyl-L-homocysteine + H(+)</text>
        <dbReference type="Rhea" id="RHEA:42896"/>
        <dbReference type="Rhea" id="RHEA-COMP:10271"/>
        <dbReference type="Rhea" id="RHEA-COMP:10272"/>
        <dbReference type="ChEBI" id="CHEBI:15378"/>
        <dbReference type="ChEBI" id="CHEBI:30011"/>
        <dbReference type="ChEBI" id="CHEBI:57856"/>
        <dbReference type="ChEBI" id="CHEBI:59789"/>
        <dbReference type="ChEBI" id="CHEBI:61891"/>
        <dbReference type="EC" id="2.1.1.297"/>
    </reaction>
</comment>
<dbReference type="Gene3D" id="3.40.50.150">
    <property type="entry name" value="Vaccinia Virus protein VP39"/>
    <property type="match status" value="1"/>
</dbReference>
<feature type="binding site" evidence="4">
    <location>
        <begin position="122"/>
        <end position="126"/>
    </location>
    <ligand>
        <name>S-adenosyl-L-methionine</name>
        <dbReference type="ChEBI" id="CHEBI:59789"/>
    </ligand>
</feature>
<evidence type="ECO:0000313" key="7">
    <source>
        <dbReference type="EMBL" id="MFC6199011.1"/>
    </source>
</evidence>
<feature type="binding site" evidence="4">
    <location>
        <position position="145"/>
    </location>
    <ligand>
        <name>S-adenosyl-L-methionine</name>
        <dbReference type="ChEBI" id="CHEBI:59789"/>
    </ligand>
</feature>
<sequence>MGVTFADLLRQGAARLFEDGLDNARGDAKLLLLAAAGFSGSDFILREHDMVSDDVRASYEAMITRRAEREPVSKILGVVEFFGRTFRTDSRALAPRQDSERLVEAALEASAGQSAGRVIDLGTGSGCLLLSFLQERPAWQGLGVDISPDALSLARENADHMSLQDRVRFLEGSWAVAQDQLAEIDLVISNPPYIPTGDLDGLDPEVRRHDPALALDGGSDGLNAYRDLLILLSERLRSGVPVLFEIGFDQAELLKSLAEGHGFAEFTVRKDFSGHNRVVGMVQQ</sequence>
<dbReference type="NCBIfam" id="TIGR00536">
    <property type="entry name" value="hemK_fam"/>
    <property type="match status" value="1"/>
</dbReference>
<feature type="binding site" evidence="4">
    <location>
        <begin position="190"/>
        <end position="193"/>
    </location>
    <ligand>
        <name>substrate</name>
    </ligand>
</feature>
<dbReference type="PANTHER" id="PTHR18895">
    <property type="entry name" value="HEMK METHYLTRANSFERASE"/>
    <property type="match status" value="1"/>
</dbReference>
<evidence type="ECO:0000256" key="2">
    <source>
        <dbReference type="ARBA" id="ARBA00022679"/>
    </source>
</evidence>
<dbReference type="PANTHER" id="PTHR18895:SF74">
    <property type="entry name" value="MTRF1L RELEASE FACTOR GLUTAMINE METHYLTRANSFERASE"/>
    <property type="match status" value="1"/>
</dbReference>
<dbReference type="EC" id="2.1.1.297" evidence="4"/>
<comment type="function">
    <text evidence="4">Methylates the class 1 translation termination release factors RF1/PrfA and RF2/PrfB on the glutamine residue of the universally conserved GGQ motif.</text>
</comment>
<feature type="domain" description="Release factor glutamine methyltransferase N-terminal" evidence="6">
    <location>
        <begin position="7"/>
        <end position="77"/>
    </location>
</feature>
<dbReference type="Proteomes" id="UP001596303">
    <property type="component" value="Unassembled WGS sequence"/>
</dbReference>
<dbReference type="Pfam" id="PF13847">
    <property type="entry name" value="Methyltransf_31"/>
    <property type="match status" value="1"/>
</dbReference>
<dbReference type="InterPro" id="IPR040758">
    <property type="entry name" value="PrmC_N"/>
</dbReference>
<evidence type="ECO:0000259" key="5">
    <source>
        <dbReference type="Pfam" id="PF13847"/>
    </source>
</evidence>
<dbReference type="Pfam" id="PF17827">
    <property type="entry name" value="PrmC_N"/>
    <property type="match status" value="1"/>
</dbReference>
<feature type="binding site" evidence="4">
    <location>
        <position position="190"/>
    </location>
    <ligand>
        <name>S-adenosyl-L-methionine</name>
        <dbReference type="ChEBI" id="CHEBI:59789"/>
    </ligand>
</feature>
<dbReference type="InterPro" id="IPR025714">
    <property type="entry name" value="Methyltranfer_dom"/>
</dbReference>
<keyword evidence="3 4" id="KW-0949">S-adenosyl-L-methionine</keyword>
<dbReference type="InterPro" id="IPR019874">
    <property type="entry name" value="RF_methyltr_PrmC"/>
</dbReference>
<dbReference type="PROSITE" id="PS00092">
    <property type="entry name" value="N6_MTASE"/>
    <property type="match status" value="1"/>
</dbReference>
<keyword evidence="2 4" id="KW-0808">Transferase</keyword>
<dbReference type="Gene3D" id="1.10.8.10">
    <property type="entry name" value="DNA helicase RuvA subunit, C-terminal domain"/>
    <property type="match status" value="1"/>
</dbReference>
<evidence type="ECO:0000313" key="8">
    <source>
        <dbReference type="Proteomes" id="UP001596303"/>
    </source>
</evidence>
<dbReference type="HAMAP" id="MF_02126">
    <property type="entry name" value="RF_methyltr_PrmC"/>
    <property type="match status" value="1"/>
</dbReference>
<gene>
    <name evidence="4 7" type="primary">prmC</name>
    <name evidence="7" type="ORF">ACFQDM_13030</name>
</gene>
<keyword evidence="8" id="KW-1185">Reference proteome</keyword>
<comment type="caution">
    <text evidence="7">The sequence shown here is derived from an EMBL/GenBank/DDBJ whole genome shotgun (WGS) entry which is preliminary data.</text>
</comment>
<feature type="binding site" evidence="4">
    <location>
        <position position="174"/>
    </location>
    <ligand>
        <name>S-adenosyl-L-methionine</name>
        <dbReference type="ChEBI" id="CHEBI:59789"/>
    </ligand>
</feature>
<dbReference type="InterPro" id="IPR050320">
    <property type="entry name" value="N5-glutamine_MTase"/>
</dbReference>
<evidence type="ECO:0000259" key="6">
    <source>
        <dbReference type="Pfam" id="PF17827"/>
    </source>
</evidence>
<evidence type="ECO:0000256" key="4">
    <source>
        <dbReference type="HAMAP-Rule" id="MF_02126"/>
    </source>
</evidence>
<dbReference type="InterPro" id="IPR029063">
    <property type="entry name" value="SAM-dependent_MTases_sf"/>
</dbReference>
<proteinExistence type="inferred from homology"/>
<accession>A0ABW1SCQ4</accession>
<keyword evidence="1 4" id="KW-0489">Methyltransferase</keyword>
<name>A0ABW1SCQ4_9PROT</name>
<reference evidence="8" key="1">
    <citation type="journal article" date="2019" name="Int. J. Syst. Evol. Microbiol.">
        <title>The Global Catalogue of Microorganisms (GCM) 10K type strain sequencing project: providing services to taxonomists for standard genome sequencing and annotation.</title>
        <authorList>
            <consortium name="The Broad Institute Genomics Platform"/>
            <consortium name="The Broad Institute Genome Sequencing Center for Infectious Disease"/>
            <person name="Wu L."/>
            <person name="Ma J."/>
        </authorList>
    </citation>
    <scope>NUCLEOTIDE SEQUENCE [LARGE SCALE GENOMIC DNA]</scope>
    <source>
        <strain evidence="8">CGMCC-1.15741</strain>
    </source>
</reference>
<dbReference type="EMBL" id="JBHSSW010000017">
    <property type="protein sequence ID" value="MFC6199011.1"/>
    <property type="molecule type" value="Genomic_DNA"/>
</dbReference>
<dbReference type="RefSeq" id="WP_377379720.1">
    <property type="nucleotide sequence ID" value="NZ_JBHSSW010000017.1"/>
</dbReference>
<dbReference type="InterPro" id="IPR004556">
    <property type="entry name" value="HemK-like"/>
</dbReference>
<dbReference type="NCBIfam" id="TIGR03534">
    <property type="entry name" value="RF_mod_PrmC"/>
    <property type="match status" value="1"/>
</dbReference>